<gene>
    <name evidence="2" type="ORF">E1283_31710</name>
</gene>
<dbReference type="Proteomes" id="UP000295345">
    <property type="component" value="Unassembled WGS sequence"/>
</dbReference>
<comment type="caution">
    <text evidence="2">The sequence shown here is derived from an EMBL/GenBank/DDBJ whole genome shotgun (WGS) entry which is preliminary data.</text>
</comment>
<dbReference type="InterPro" id="IPR036637">
    <property type="entry name" value="Phosphohistidine_dom_sf"/>
</dbReference>
<evidence type="ECO:0000259" key="1">
    <source>
        <dbReference type="Pfam" id="PF00391"/>
    </source>
</evidence>
<dbReference type="GO" id="GO:0016301">
    <property type="term" value="F:kinase activity"/>
    <property type="evidence" value="ECO:0007669"/>
    <property type="project" value="UniProtKB-KW"/>
</dbReference>
<dbReference type="PANTHER" id="PTHR22931:SF9">
    <property type="entry name" value="PYRUVATE, PHOSPHATE DIKINASE 1, CHLOROPLASTIC"/>
    <property type="match status" value="1"/>
</dbReference>
<dbReference type="PANTHER" id="PTHR22931">
    <property type="entry name" value="PHOSPHOENOLPYRUVATE DIKINASE-RELATED"/>
    <property type="match status" value="1"/>
</dbReference>
<dbReference type="GO" id="GO:0050242">
    <property type="term" value="F:pyruvate, phosphate dikinase activity"/>
    <property type="evidence" value="ECO:0007669"/>
    <property type="project" value="InterPro"/>
</dbReference>
<dbReference type="InterPro" id="IPR008279">
    <property type="entry name" value="PEP-util_enz_mobile_dom"/>
</dbReference>
<dbReference type="EMBL" id="SMKI01000527">
    <property type="protein sequence ID" value="TDC64198.1"/>
    <property type="molecule type" value="Genomic_DNA"/>
</dbReference>
<dbReference type="Pfam" id="PF00391">
    <property type="entry name" value="PEP-utilizers"/>
    <property type="match status" value="1"/>
</dbReference>
<proteinExistence type="predicted"/>
<sequence length="160" mass="15572">VGACPGVAVGRVATTSEAAVRMAADGPVVLVRPETSPHDLRGLAAASGIVTARGGPASHAAVVARALGKPAVVGVAGLAVDAAGAAVRVGGRTVAEGTLVALDGTGGEVVLGRPDITTDAADAHLRRLLGWADEVSGGRAGEERDEAGRLAAAHAALRRG</sequence>
<dbReference type="Gene3D" id="1.10.189.10">
    <property type="entry name" value="Pyruvate Phosphate Dikinase, domain 2"/>
    <property type="match status" value="1"/>
</dbReference>
<keyword evidence="2" id="KW-0670">Pyruvate</keyword>
<keyword evidence="2" id="KW-0808">Transferase</keyword>
<evidence type="ECO:0000313" key="2">
    <source>
        <dbReference type="EMBL" id="TDC64198.1"/>
    </source>
</evidence>
<dbReference type="InterPro" id="IPR010121">
    <property type="entry name" value="Pyruvate_phosphate_dikinase"/>
</dbReference>
<dbReference type="AlphaFoldDB" id="A0A4R4SKP4"/>
<evidence type="ECO:0000313" key="3">
    <source>
        <dbReference type="Proteomes" id="UP000295345"/>
    </source>
</evidence>
<keyword evidence="3" id="KW-1185">Reference proteome</keyword>
<accession>A0A4R4SKP4</accession>
<dbReference type="RefSeq" id="WP_243745244.1">
    <property type="nucleotide sequence ID" value="NZ_SMKI01000527.1"/>
</dbReference>
<reference evidence="2 3" key="1">
    <citation type="submission" date="2019-03" db="EMBL/GenBank/DDBJ databases">
        <title>Draft genome sequences of novel Actinobacteria.</title>
        <authorList>
            <person name="Sahin N."/>
            <person name="Ay H."/>
            <person name="Saygin H."/>
        </authorList>
    </citation>
    <scope>NUCLEOTIDE SEQUENCE [LARGE SCALE GENOMIC DNA]</scope>
    <source>
        <strain evidence="2 3">DSM 41900</strain>
    </source>
</reference>
<organism evidence="2 3">
    <name type="scientific">Streptomyces hainanensis</name>
    <dbReference type="NCBI Taxonomy" id="402648"/>
    <lineage>
        <taxon>Bacteria</taxon>
        <taxon>Bacillati</taxon>
        <taxon>Actinomycetota</taxon>
        <taxon>Actinomycetes</taxon>
        <taxon>Kitasatosporales</taxon>
        <taxon>Streptomycetaceae</taxon>
        <taxon>Streptomyces</taxon>
    </lineage>
</organism>
<dbReference type="Gene3D" id="3.50.30.10">
    <property type="entry name" value="Phosphohistidine domain"/>
    <property type="match status" value="1"/>
</dbReference>
<keyword evidence="2" id="KW-0418">Kinase</keyword>
<protein>
    <submittedName>
        <fullName evidence="2">Pyruvate, phosphate dikinase</fullName>
    </submittedName>
</protein>
<name>A0A4R4SKP4_9ACTN</name>
<feature type="non-terminal residue" evidence="2">
    <location>
        <position position="1"/>
    </location>
</feature>
<dbReference type="SUPFAM" id="SSF52009">
    <property type="entry name" value="Phosphohistidine domain"/>
    <property type="match status" value="1"/>
</dbReference>
<feature type="domain" description="PEP-utilising enzyme mobile" evidence="1">
    <location>
        <begin position="27"/>
        <end position="107"/>
    </location>
</feature>